<keyword evidence="3" id="KW-0966">Cell projection</keyword>
<reference evidence="3 4" key="1">
    <citation type="submission" date="2023-11" db="EMBL/GenBank/DDBJ databases">
        <title>Bacillus jintuensis, isolated from a mudflat on the Beibu Gulf coast.</title>
        <authorList>
            <person name="Li M."/>
        </authorList>
    </citation>
    <scope>NUCLEOTIDE SEQUENCE [LARGE SCALE GENOMIC DNA]</scope>
    <source>
        <strain evidence="3 4">31A1R</strain>
    </source>
</reference>
<keyword evidence="3" id="KW-0969">Cilium</keyword>
<accession>A0ABU5J241</accession>
<proteinExistence type="predicted"/>
<organism evidence="3 4">
    <name type="scientific">Robertmurraya mangrovi</name>
    <dbReference type="NCBI Taxonomy" id="3098077"/>
    <lineage>
        <taxon>Bacteria</taxon>
        <taxon>Bacillati</taxon>
        <taxon>Bacillota</taxon>
        <taxon>Bacilli</taxon>
        <taxon>Bacillales</taxon>
        <taxon>Bacillaceae</taxon>
        <taxon>Robertmurraya</taxon>
    </lineage>
</organism>
<feature type="domain" description="Flagellar hook-length control protein-like C-terminal" evidence="2">
    <location>
        <begin position="270"/>
        <end position="346"/>
    </location>
</feature>
<dbReference type="EMBL" id="JAXOFX010000013">
    <property type="protein sequence ID" value="MDZ5473479.1"/>
    <property type="molecule type" value="Genomic_DNA"/>
</dbReference>
<dbReference type="CDD" id="cd17470">
    <property type="entry name" value="T3SS_Flik_C"/>
    <property type="match status" value="1"/>
</dbReference>
<comment type="caution">
    <text evidence="3">The sequence shown here is derived from an EMBL/GenBank/DDBJ whole genome shotgun (WGS) entry which is preliminary data.</text>
</comment>
<evidence type="ECO:0000313" key="3">
    <source>
        <dbReference type="EMBL" id="MDZ5473479.1"/>
    </source>
</evidence>
<feature type="region of interest" description="Disordered" evidence="1">
    <location>
        <begin position="342"/>
        <end position="378"/>
    </location>
</feature>
<evidence type="ECO:0000256" key="1">
    <source>
        <dbReference type="SAM" id="MobiDB-lite"/>
    </source>
</evidence>
<dbReference type="Gene3D" id="3.30.750.140">
    <property type="match status" value="1"/>
</dbReference>
<gene>
    <name evidence="3" type="ORF">SM124_17330</name>
</gene>
<sequence>MNIGNLGAINTMISSGSKGLPSEGGNGFSQLLGSIIGESPAAEGGINSSLTLQLTEEEISELMDFLKVEDLLELEDGYKLLDQVLSGNQSDILEIVSSYLGLENKYDVEEFQNLIEKMRALIQQPAISINQLLSNDFTDIAKAIKLIDLLSKHQSSSDGKSELKELLSDLTSKLELLQKGHKQLSRYEFLHKTFSDLVSSVNSQISDEGNIKDSNIQQSKLELLNGVLHLPQFSKAEQIKMMLSSNGKPISTEQLIKQFESILAKSQFSNLNGTQKLLIKLNPEHLGSLRIELIQRESMLVAKILTTTVTAKDVMESQLNGLRQAFQSQNIQVERIEISHQMSQQERFLNRDGGQGQQHQSEEQKKHNDKQNNDQDFNISFGEALINTEI</sequence>
<evidence type="ECO:0000313" key="4">
    <source>
        <dbReference type="Proteomes" id="UP001290455"/>
    </source>
</evidence>
<dbReference type="Proteomes" id="UP001290455">
    <property type="component" value="Unassembled WGS sequence"/>
</dbReference>
<keyword evidence="4" id="KW-1185">Reference proteome</keyword>
<dbReference type="InterPro" id="IPR038610">
    <property type="entry name" value="FliK-like_C_sf"/>
</dbReference>
<feature type="compositionally biased region" description="Basic and acidic residues" evidence="1">
    <location>
        <begin position="360"/>
        <end position="373"/>
    </location>
</feature>
<dbReference type="Pfam" id="PF02120">
    <property type="entry name" value="Flg_hook"/>
    <property type="match status" value="1"/>
</dbReference>
<dbReference type="RefSeq" id="WP_322447771.1">
    <property type="nucleotide sequence ID" value="NZ_JAXOFX010000013.1"/>
</dbReference>
<evidence type="ECO:0000259" key="2">
    <source>
        <dbReference type="Pfam" id="PF02120"/>
    </source>
</evidence>
<dbReference type="InterPro" id="IPR021136">
    <property type="entry name" value="Flagellar_hook_control-like_C"/>
</dbReference>
<name>A0ABU5J241_9BACI</name>
<keyword evidence="3" id="KW-0282">Flagellum</keyword>
<protein>
    <submittedName>
        <fullName evidence="3">Flagellar hook-length control protein FliK</fullName>
    </submittedName>
</protein>